<keyword evidence="2" id="KW-1133">Transmembrane helix</keyword>
<dbReference type="CDD" id="cd15841">
    <property type="entry name" value="SNARE_Qc"/>
    <property type="match status" value="1"/>
</dbReference>
<dbReference type="SMART" id="SM00397">
    <property type="entry name" value="t_SNARE"/>
    <property type="match status" value="1"/>
</dbReference>
<keyword evidence="2" id="KW-0472">Membrane</keyword>
<dbReference type="KEGG" id="soe:110788674"/>
<dbReference type="GO" id="GO:0015031">
    <property type="term" value="P:protein transport"/>
    <property type="evidence" value="ECO:0007669"/>
    <property type="project" value="UniProtKB-KW"/>
</dbReference>
<dbReference type="GO" id="GO:0005886">
    <property type="term" value="C:plasma membrane"/>
    <property type="evidence" value="ECO:0007669"/>
    <property type="project" value="TreeGrafter"/>
</dbReference>
<proteinExistence type="predicted"/>
<protein>
    <submittedName>
        <fullName evidence="5">Syntaxin-71</fullName>
    </submittedName>
</protein>
<gene>
    <name evidence="5" type="primary">LOC110788674</name>
</gene>
<dbReference type="AlphaFoldDB" id="A0A9R0IGY5"/>
<organism evidence="4 5">
    <name type="scientific">Spinacia oleracea</name>
    <name type="common">Spinach</name>
    <dbReference type="NCBI Taxonomy" id="3562"/>
    <lineage>
        <taxon>Eukaryota</taxon>
        <taxon>Viridiplantae</taxon>
        <taxon>Streptophyta</taxon>
        <taxon>Embryophyta</taxon>
        <taxon>Tracheophyta</taxon>
        <taxon>Spermatophyta</taxon>
        <taxon>Magnoliopsida</taxon>
        <taxon>eudicotyledons</taxon>
        <taxon>Gunneridae</taxon>
        <taxon>Pentapetalae</taxon>
        <taxon>Caryophyllales</taxon>
        <taxon>Chenopodiaceae</taxon>
        <taxon>Chenopodioideae</taxon>
        <taxon>Anserineae</taxon>
        <taxon>Spinacia</taxon>
    </lineage>
</organism>
<keyword evidence="4" id="KW-1185">Reference proteome</keyword>
<dbReference type="PROSITE" id="PS50192">
    <property type="entry name" value="T_SNARE"/>
    <property type="match status" value="1"/>
</dbReference>
<name>A0A9R0IGY5_SPIOL</name>
<sequence>MFSCSLHKLRHCSSKSSPIPPISLPKFQLIAKLIKMSLVDIITRVDAICNKYDVEKRRDFDVSGEDPFARFYSEFQSNIDTAVEKSDAATSEKNRASAVALFGEVRRIKARLLEELPKLHKLSHKKVKGLSREELEARDDLLSALKERIESIPDGTPKQTGGWTASTSTTAVRIDTHSEAWTRSGYFQQSEESSLFQKEYEMRKIKQDEGLDFIAEGLYTLKDMAQAMNEEIDRQEPLMDEMDKKADKATSDLKNTNVRLKDTVTKLRSSRNFCLDIILLCVILGIAAYLYNVLK</sequence>
<keyword evidence="2" id="KW-0812">Transmembrane</keyword>
<dbReference type="Pfam" id="PF05739">
    <property type="entry name" value="SNARE"/>
    <property type="match status" value="1"/>
</dbReference>
<dbReference type="PANTHER" id="PTHR19305:SF35">
    <property type="entry name" value="SYNTAXIN-72"/>
    <property type="match status" value="1"/>
</dbReference>
<dbReference type="Gene3D" id="1.20.5.110">
    <property type="match status" value="1"/>
</dbReference>
<reference evidence="5" key="2">
    <citation type="submission" date="2025-08" db="UniProtKB">
        <authorList>
            <consortium name="RefSeq"/>
        </authorList>
    </citation>
    <scope>IDENTIFICATION</scope>
    <source>
        <tissue evidence="5">Leaf</tissue>
    </source>
</reference>
<evidence type="ECO:0000256" key="2">
    <source>
        <dbReference type="SAM" id="Phobius"/>
    </source>
</evidence>
<dbReference type="RefSeq" id="XP_021849007.2">
    <property type="nucleotide sequence ID" value="XM_021993315.2"/>
</dbReference>
<dbReference type="InterPro" id="IPR000727">
    <property type="entry name" value="T_SNARE_dom"/>
</dbReference>
<dbReference type="Proteomes" id="UP000813463">
    <property type="component" value="Chromosome 2"/>
</dbReference>
<evidence type="ECO:0000259" key="3">
    <source>
        <dbReference type="PROSITE" id="PS50192"/>
    </source>
</evidence>
<evidence type="ECO:0000313" key="5">
    <source>
        <dbReference type="RefSeq" id="XP_021849007.2"/>
    </source>
</evidence>
<keyword evidence="1" id="KW-0813">Transport</keyword>
<reference evidence="4" key="1">
    <citation type="journal article" date="2021" name="Nat. Commun.">
        <title>Genomic analyses provide insights into spinach domestication and the genetic basis of agronomic traits.</title>
        <authorList>
            <person name="Cai X."/>
            <person name="Sun X."/>
            <person name="Xu C."/>
            <person name="Sun H."/>
            <person name="Wang X."/>
            <person name="Ge C."/>
            <person name="Zhang Z."/>
            <person name="Wang Q."/>
            <person name="Fei Z."/>
            <person name="Jiao C."/>
            <person name="Wang Q."/>
        </authorList>
    </citation>
    <scope>NUCLEOTIDE SEQUENCE [LARGE SCALE GENOMIC DNA]</scope>
    <source>
        <strain evidence="4">cv. Varoflay</strain>
    </source>
</reference>
<evidence type="ECO:0000256" key="1">
    <source>
        <dbReference type="ARBA" id="ARBA00022927"/>
    </source>
</evidence>
<evidence type="ECO:0000313" key="4">
    <source>
        <dbReference type="Proteomes" id="UP000813463"/>
    </source>
</evidence>
<keyword evidence="1" id="KW-0653">Protein transport</keyword>
<accession>A0A9R0IGY5</accession>
<feature type="domain" description="T-SNARE coiled-coil homology" evidence="3">
    <location>
        <begin position="201"/>
        <end position="263"/>
    </location>
</feature>
<dbReference type="GeneID" id="110788674"/>
<dbReference type="PANTHER" id="PTHR19305">
    <property type="entry name" value="SYNAPTOSOMAL ASSOCIATED PROTEIN"/>
    <property type="match status" value="1"/>
</dbReference>
<feature type="transmembrane region" description="Helical" evidence="2">
    <location>
        <begin position="273"/>
        <end position="291"/>
    </location>
</feature>
<dbReference type="SUPFAM" id="SSF58038">
    <property type="entry name" value="SNARE fusion complex"/>
    <property type="match status" value="1"/>
</dbReference>